<evidence type="ECO:0000259" key="8">
    <source>
        <dbReference type="SMART" id="SM00849"/>
    </source>
</evidence>
<dbReference type="GO" id="GO:0046872">
    <property type="term" value="F:metal ion binding"/>
    <property type="evidence" value="ECO:0007669"/>
    <property type="project" value="UniProtKB-KW"/>
</dbReference>
<dbReference type="InterPro" id="IPR035680">
    <property type="entry name" value="Clx_II_MBL"/>
</dbReference>
<dbReference type="UniPathway" id="UPA00619">
    <property type="reaction ID" value="UER00676"/>
</dbReference>
<dbReference type="PIRSF" id="PIRSF005457">
    <property type="entry name" value="Glx"/>
    <property type="match status" value="1"/>
</dbReference>
<name>A0A7W7AKM3_9SPHN</name>
<feature type="domain" description="Metallo-beta-lactamase" evidence="8">
    <location>
        <begin position="16"/>
        <end position="173"/>
    </location>
</feature>
<dbReference type="HAMAP" id="MF_01374">
    <property type="entry name" value="Glyoxalase_2"/>
    <property type="match status" value="1"/>
</dbReference>
<evidence type="ECO:0000256" key="6">
    <source>
        <dbReference type="ARBA" id="ARBA00022833"/>
    </source>
</evidence>
<accession>A0A7W7AKM3</accession>
<comment type="similarity">
    <text evidence="3 7">Belongs to the metallo-beta-lactamase superfamily. Glyoxalase II family.</text>
</comment>
<evidence type="ECO:0000256" key="3">
    <source>
        <dbReference type="ARBA" id="ARBA00006759"/>
    </source>
</evidence>
<feature type="binding site" evidence="7">
    <location>
        <position position="135"/>
    </location>
    <ligand>
        <name>Zn(2+)</name>
        <dbReference type="ChEBI" id="CHEBI:29105"/>
        <label>2</label>
    </ligand>
</feature>
<evidence type="ECO:0000256" key="4">
    <source>
        <dbReference type="ARBA" id="ARBA00022723"/>
    </source>
</evidence>
<organism evidence="9 10">
    <name type="scientific">Sphingomonas abaci</name>
    <dbReference type="NCBI Taxonomy" id="237611"/>
    <lineage>
        <taxon>Bacteria</taxon>
        <taxon>Pseudomonadati</taxon>
        <taxon>Pseudomonadota</taxon>
        <taxon>Alphaproteobacteria</taxon>
        <taxon>Sphingomonadales</taxon>
        <taxon>Sphingomonadaceae</taxon>
        <taxon>Sphingomonas</taxon>
    </lineage>
</organism>
<comment type="function">
    <text evidence="7">Thiolesterase that catalyzes the hydrolysis of S-D-lactoyl-glutathione to form glutathione and D-lactic acid.</text>
</comment>
<dbReference type="NCBIfam" id="TIGR03413">
    <property type="entry name" value="GSH_gloB"/>
    <property type="match status" value="1"/>
</dbReference>
<feature type="binding site" evidence="7">
    <location>
        <position position="59"/>
    </location>
    <ligand>
        <name>Zn(2+)</name>
        <dbReference type="ChEBI" id="CHEBI:29105"/>
        <label>1</label>
    </ligand>
</feature>
<dbReference type="PANTHER" id="PTHR43705:SF1">
    <property type="entry name" value="HYDROXYACYLGLUTATHIONE HYDROLASE GLOB"/>
    <property type="match status" value="1"/>
</dbReference>
<dbReference type="GO" id="GO:0004416">
    <property type="term" value="F:hydroxyacylglutathione hydrolase activity"/>
    <property type="evidence" value="ECO:0007669"/>
    <property type="project" value="UniProtKB-UniRule"/>
</dbReference>
<evidence type="ECO:0000256" key="5">
    <source>
        <dbReference type="ARBA" id="ARBA00022801"/>
    </source>
</evidence>
<keyword evidence="4 7" id="KW-0479">Metal-binding</keyword>
<dbReference type="RefSeq" id="WP_184116019.1">
    <property type="nucleotide sequence ID" value="NZ_JACHNY010000006.1"/>
</dbReference>
<gene>
    <name evidence="7" type="primary">gloB</name>
    <name evidence="9" type="ORF">GGQ96_002948</name>
</gene>
<dbReference type="InterPro" id="IPR017782">
    <property type="entry name" value="Hydroxyacylglutathione_Hdrlase"/>
</dbReference>
<dbReference type="GO" id="GO:0019243">
    <property type="term" value="P:methylglyoxal catabolic process to D-lactate via S-lactoyl-glutathione"/>
    <property type="evidence" value="ECO:0007669"/>
    <property type="project" value="UniProtKB-UniRule"/>
</dbReference>
<comment type="pathway">
    <text evidence="2 7">Secondary metabolite metabolism; methylglyoxal degradation; (R)-lactate from methylglyoxal: step 2/2.</text>
</comment>
<dbReference type="InterPro" id="IPR032282">
    <property type="entry name" value="HAGH_C"/>
</dbReference>
<dbReference type="EC" id="3.1.2.6" evidence="7"/>
<comment type="catalytic activity">
    <reaction evidence="1 7">
        <text>an S-(2-hydroxyacyl)glutathione + H2O = a 2-hydroxy carboxylate + glutathione + H(+)</text>
        <dbReference type="Rhea" id="RHEA:21864"/>
        <dbReference type="ChEBI" id="CHEBI:15377"/>
        <dbReference type="ChEBI" id="CHEBI:15378"/>
        <dbReference type="ChEBI" id="CHEBI:57925"/>
        <dbReference type="ChEBI" id="CHEBI:58896"/>
        <dbReference type="ChEBI" id="CHEBI:71261"/>
        <dbReference type="EC" id="3.1.2.6"/>
    </reaction>
</comment>
<dbReference type="PANTHER" id="PTHR43705">
    <property type="entry name" value="HYDROXYACYLGLUTATHIONE HYDROLASE"/>
    <property type="match status" value="1"/>
</dbReference>
<keyword evidence="10" id="KW-1185">Reference proteome</keyword>
<evidence type="ECO:0000256" key="2">
    <source>
        <dbReference type="ARBA" id="ARBA00004963"/>
    </source>
</evidence>
<dbReference type="SMART" id="SM00849">
    <property type="entry name" value="Lactamase_B"/>
    <property type="match status" value="1"/>
</dbReference>
<comment type="cofactor">
    <cofactor evidence="7">
        <name>Zn(2+)</name>
        <dbReference type="ChEBI" id="CHEBI:29105"/>
    </cofactor>
    <text evidence="7">Binds 2 Zn(2+) ions per subunit.</text>
</comment>
<dbReference type="InterPro" id="IPR050110">
    <property type="entry name" value="Glyoxalase_II_hydrolase"/>
</dbReference>
<dbReference type="Proteomes" id="UP000574769">
    <property type="component" value="Unassembled WGS sequence"/>
</dbReference>
<sequence>MAAPALEIVRVPVLSDNYAWLVFDPVTHECAAVDPGEAEPVLAAAKARGWNVSQVWTTHWHPDHTGGNAAMKAKGATITGPRAERDRIPTLDTLVAEGDVVRIGSHTGHVLAVPGHTAGHIAFHFAEDQAVFTGDTLFAMGCGRLFEGTAAEMWANMERYAAMADDTRVYCGHEYTAANAAFAVTAEPDNEAIASRRAEVERLRADGAATVPTSIGQERATNPFLRAGSAEALAQLRQAKDNFRA</sequence>
<dbReference type="Pfam" id="PF00753">
    <property type="entry name" value="Lactamase_B"/>
    <property type="match status" value="1"/>
</dbReference>
<feature type="binding site" evidence="7">
    <location>
        <position position="173"/>
    </location>
    <ligand>
        <name>Zn(2+)</name>
        <dbReference type="ChEBI" id="CHEBI:29105"/>
        <label>2</label>
    </ligand>
</feature>
<dbReference type="SUPFAM" id="SSF56281">
    <property type="entry name" value="Metallo-hydrolase/oxidoreductase"/>
    <property type="match status" value="1"/>
</dbReference>
<evidence type="ECO:0000313" key="10">
    <source>
        <dbReference type="Proteomes" id="UP000574769"/>
    </source>
</evidence>
<feature type="binding site" evidence="7">
    <location>
        <position position="116"/>
    </location>
    <ligand>
        <name>Zn(2+)</name>
        <dbReference type="ChEBI" id="CHEBI:29105"/>
        <label>1</label>
    </ligand>
</feature>
<reference evidence="9 10" key="1">
    <citation type="submission" date="2020-08" db="EMBL/GenBank/DDBJ databases">
        <title>Genomic Encyclopedia of Type Strains, Phase IV (KMG-IV): sequencing the most valuable type-strain genomes for metagenomic binning, comparative biology and taxonomic classification.</title>
        <authorList>
            <person name="Goeker M."/>
        </authorList>
    </citation>
    <scope>NUCLEOTIDE SEQUENCE [LARGE SCALE GENOMIC DNA]</scope>
    <source>
        <strain evidence="9 10">DSM 15867</strain>
    </source>
</reference>
<comment type="caution">
    <text evidence="9">The sequence shown here is derived from an EMBL/GenBank/DDBJ whole genome shotgun (WGS) entry which is preliminary data.</text>
</comment>
<evidence type="ECO:0000256" key="1">
    <source>
        <dbReference type="ARBA" id="ARBA00001623"/>
    </source>
</evidence>
<keyword evidence="5 7" id="KW-0378">Hydrolase</keyword>
<feature type="binding site" evidence="7">
    <location>
        <position position="61"/>
    </location>
    <ligand>
        <name>Zn(2+)</name>
        <dbReference type="ChEBI" id="CHEBI:29105"/>
        <label>1</label>
    </ligand>
</feature>
<proteinExistence type="inferred from homology"/>
<feature type="binding site" evidence="7">
    <location>
        <position position="135"/>
    </location>
    <ligand>
        <name>Zn(2+)</name>
        <dbReference type="ChEBI" id="CHEBI:29105"/>
        <label>1</label>
    </ligand>
</feature>
<evidence type="ECO:0000256" key="7">
    <source>
        <dbReference type="HAMAP-Rule" id="MF_01374"/>
    </source>
</evidence>
<dbReference type="CDD" id="cd07723">
    <property type="entry name" value="hydroxyacylglutathione_hydrolase_MBL-fold"/>
    <property type="match status" value="1"/>
</dbReference>
<dbReference type="EMBL" id="JACHNY010000006">
    <property type="protein sequence ID" value="MBB4618802.1"/>
    <property type="molecule type" value="Genomic_DNA"/>
</dbReference>
<feature type="binding site" evidence="7">
    <location>
        <position position="63"/>
    </location>
    <ligand>
        <name>Zn(2+)</name>
        <dbReference type="ChEBI" id="CHEBI:29105"/>
        <label>2</label>
    </ligand>
</feature>
<comment type="subunit">
    <text evidence="7">Monomer.</text>
</comment>
<dbReference type="AlphaFoldDB" id="A0A7W7AKM3"/>
<evidence type="ECO:0000313" key="9">
    <source>
        <dbReference type="EMBL" id="MBB4618802.1"/>
    </source>
</evidence>
<protein>
    <recommendedName>
        <fullName evidence="7">Hydroxyacylglutathione hydrolase</fullName>
        <ecNumber evidence="7">3.1.2.6</ecNumber>
    </recommendedName>
    <alternativeName>
        <fullName evidence="7">Glyoxalase II</fullName>
        <shortName evidence="7">Glx II</shortName>
    </alternativeName>
</protein>
<dbReference type="Gene3D" id="3.60.15.10">
    <property type="entry name" value="Ribonuclease Z/Hydroxyacylglutathione hydrolase-like"/>
    <property type="match status" value="1"/>
</dbReference>
<dbReference type="InterPro" id="IPR001279">
    <property type="entry name" value="Metallo-B-lactamas"/>
</dbReference>
<dbReference type="Pfam" id="PF16123">
    <property type="entry name" value="HAGH_C"/>
    <property type="match status" value="1"/>
</dbReference>
<dbReference type="InterPro" id="IPR036866">
    <property type="entry name" value="RibonucZ/Hydroxyglut_hydro"/>
</dbReference>
<keyword evidence="6 7" id="KW-0862">Zinc</keyword>
<feature type="binding site" evidence="7">
    <location>
        <position position="64"/>
    </location>
    <ligand>
        <name>Zn(2+)</name>
        <dbReference type="ChEBI" id="CHEBI:29105"/>
        <label>2</label>
    </ligand>
</feature>